<dbReference type="PANTHER" id="PTHR44520">
    <property type="entry name" value="RESPONSE REGULATOR RCP1-RELATED"/>
    <property type="match status" value="1"/>
</dbReference>
<dbReference type="GO" id="GO:0000160">
    <property type="term" value="P:phosphorelay signal transduction system"/>
    <property type="evidence" value="ECO:0007669"/>
    <property type="project" value="InterPro"/>
</dbReference>
<reference evidence="3 4" key="1">
    <citation type="submission" date="2021-03" db="EMBL/GenBank/DDBJ databases">
        <title>Flavobacterium Flabelliformis Sp. Nov. And Flavobacterium Geliluteum Sp. Nov., Two Novel Multidrug Resistant Psychrophilic Species Isolated From Antarctica.</title>
        <authorList>
            <person name="Kralova S."/>
            <person name="Busse H.J."/>
            <person name="Bezdicek M."/>
            <person name="Nykrynova M."/>
            <person name="Kroupova E."/>
            <person name="Krsek D."/>
            <person name="Sedlacek I."/>
        </authorList>
    </citation>
    <scope>NUCLEOTIDE SEQUENCE [LARGE SCALE GENOMIC DNA]</scope>
    <source>
        <strain evidence="3 4">P7388</strain>
    </source>
</reference>
<dbReference type="InterPro" id="IPR001789">
    <property type="entry name" value="Sig_transdc_resp-reg_receiver"/>
</dbReference>
<gene>
    <name evidence="3" type="ORF">J3495_02455</name>
</gene>
<dbReference type="PANTHER" id="PTHR44520:SF2">
    <property type="entry name" value="RESPONSE REGULATOR RCP1"/>
    <property type="match status" value="1"/>
</dbReference>
<comment type="caution">
    <text evidence="3">The sequence shown here is derived from an EMBL/GenBank/DDBJ whole genome shotgun (WGS) entry which is preliminary data.</text>
</comment>
<dbReference type="Proteomes" id="UP000675047">
    <property type="component" value="Unassembled WGS sequence"/>
</dbReference>
<proteinExistence type="predicted"/>
<organism evidence="3 4">
    <name type="scientific">Flavobacterium geliluteum</name>
    <dbReference type="NCBI Taxonomy" id="2816120"/>
    <lineage>
        <taxon>Bacteria</taxon>
        <taxon>Pseudomonadati</taxon>
        <taxon>Bacteroidota</taxon>
        <taxon>Flavobacteriia</taxon>
        <taxon>Flavobacteriales</taxon>
        <taxon>Flavobacteriaceae</taxon>
        <taxon>Flavobacterium</taxon>
    </lineage>
</organism>
<dbReference type="SUPFAM" id="SSF52172">
    <property type="entry name" value="CheY-like"/>
    <property type="match status" value="1"/>
</dbReference>
<feature type="domain" description="Response regulatory" evidence="2">
    <location>
        <begin position="6"/>
        <end position="128"/>
    </location>
</feature>
<dbReference type="Pfam" id="PF00072">
    <property type="entry name" value="Response_reg"/>
    <property type="match status" value="1"/>
</dbReference>
<dbReference type="InterPro" id="IPR052893">
    <property type="entry name" value="TCS_response_regulator"/>
</dbReference>
<accession>A0A940X6X2</accession>
<evidence type="ECO:0000313" key="3">
    <source>
        <dbReference type="EMBL" id="MBP4136936.1"/>
    </source>
</evidence>
<dbReference type="AlphaFoldDB" id="A0A940X6X2"/>
<sequence>MNKGGPIIIIEDDLDDQEFLAEVFKGLQYPNEVIFFGDGEQALEYLTATIIEPFIIFSDINMPRLNGIELRTKVHENEDLRMKSIPYLFFSTVAEQQHVIDAYSKSVQGFFVKPSDFNEMKEMIKNIVEYWQNCVSPNYVK</sequence>
<keyword evidence="1" id="KW-0597">Phosphoprotein</keyword>
<evidence type="ECO:0000313" key="4">
    <source>
        <dbReference type="Proteomes" id="UP000675047"/>
    </source>
</evidence>
<evidence type="ECO:0000259" key="2">
    <source>
        <dbReference type="PROSITE" id="PS50110"/>
    </source>
</evidence>
<dbReference type="InterPro" id="IPR011006">
    <property type="entry name" value="CheY-like_superfamily"/>
</dbReference>
<dbReference type="PROSITE" id="PS50110">
    <property type="entry name" value="RESPONSE_REGULATORY"/>
    <property type="match status" value="1"/>
</dbReference>
<protein>
    <submittedName>
        <fullName evidence="3">Response regulator</fullName>
    </submittedName>
</protein>
<dbReference type="SMART" id="SM00448">
    <property type="entry name" value="REC"/>
    <property type="match status" value="1"/>
</dbReference>
<name>A0A940X6X2_9FLAO</name>
<dbReference type="EMBL" id="JAGFBV010000002">
    <property type="protein sequence ID" value="MBP4136936.1"/>
    <property type="molecule type" value="Genomic_DNA"/>
</dbReference>
<feature type="modified residue" description="4-aspartylphosphate" evidence="1">
    <location>
        <position position="59"/>
    </location>
</feature>
<dbReference type="RefSeq" id="WP_210664975.1">
    <property type="nucleotide sequence ID" value="NZ_JAGFBV010000002.1"/>
</dbReference>
<keyword evidence="4" id="KW-1185">Reference proteome</keyword>
<evidence type="ECO:0000256" key="1">
    <source>
        <dbReference type="PROSITE-ProRule" id="PRU00169"/>
    </source>
</evidence>
<dbReference type="Gene3D" id="3.40.50.2300">
    <property type="match status" value="1"/>
</dbReference>